<dbReference type="OrthoDB" id="9786870at2"/>
<evidence type="ECO:0000313" key="5">
    <source>
        <dbReference type="EMBL" id="MUP38042.1"/>
    </source>
</evidence>
<comment type="PTM">
    <text evidence="1">The conversion to 3-oxoalanine (also known as C-formylglycine, FGly), of a serine or cysteine residue in prokaryotes and of a cysteine residue in eukaryotes, is critical for catalytic activity.</text>
</comment>
<feature type="transmembrane region" description="Helical" evidence="2">
    <location>
        <begin position="44"/>
        <end position="72"/>
    </location>
</feature>
<dbReference type="Proteomes" id="UP000462449">
    <property type="component" value="Unassembled WGS sequence"/>
</dbReference>
<keyword evidence="2" id="KW-1133">Transmembrane helix</keyword>
<evidence type="ECO:0000256" key="1">
    <source>
        <dbReference type="PIRSR" id="PIRSR600917-52"/>
    </source>
</evidence>
<dbReference type="SUPFAM" id="SSF53649">
    <property type="entry name" value="Alkaline phosphatase-like"/>
    <property type="match status" value="1"/>
</dbReference>
<dbReference type="RefSeq" id="WP_156195759.1">
    <property type="nucleotide sequence ID" value="NZ_QTZN02000018.1"/>
</dbReference>
<dbReference type="Pfam" id="PF11893">
    <property type="entry name" value="DUF3413"/>
    <property type="match status" value="1"/>
</dbReference>
<protein>
    <submittedName>
        <fullName evidence="5">DUF3413 domain-containing protein</fullName>
    </submittedName>
</protein>
<reference evidence="6 7" key="1">
    <citation type="submission" date="2019-11" db="EMBL/GenBank/DDBJ databases">
        <title>Draft genome sequence of Labilibaculum sp. strain SYP isolated from Black Sea.</title>
        <authorList>
            <person name="Yadav S."/>
            <person name="Villanueva L."/>
        </authorList>
    </citation>
    <scope>NUCLEOTIDE SEQUENCE [LARGE SCALE GENOMIC DNA]</scope>
    <source>
        <strain evidence="6 7">44</strain>
    </source>
</reference>
<keyword evidence="2" id="KW-0472">Membrane</keyword>
<feature type="transmembrane region" description="Helical" evidence="2">
    <location>
        <begin position="12"/>
        <end position="32"/>
    </location>
</feature>
<feature type="modified residue" description="3-oxoalanine (Ser)" evidence="1">
    <location>
        <position position="293"/>
    </location>
</feature>
<feature type="domain" description="Sulfatase N-terminal" evidence="3">
    <location>
        <begin position="254"/>
        <end position="533"/>
    </location>
</feature>
<dbReference type="PANTHER" id="PTHR43751">
    <property type="entry name" value="SULFATASE"/>
    <property type="match status" value="1"/>
</dbReference>
<feature type="domain" description="Inner membrane protein YejM N-terminal" evidence="4">
    <location>
        <begin position="7"/>
        <end position="247"/>
    </location>
</feature>
<dbReference type="InterPro" id="IPR052701">
    <property type="entry name" value="GAG_Ulvan_Degrading_Sulfatases"/>
</dbReference>
<dbReference type="PIRSF" id="PIRSF004950">
    <property type="entry name" value="Mmb_sulf_HI0842"/>
    <property type="match status" value="1"/>
</dbReference>
<dbReference type="Pfam" id="PF00884">
    <property type="entry name" value="Sulfatase"/>
    <property type="match status" value="1"/>
</dbReference>
<evidence type="ECO:0000259" key="3">
    <source>
        <dbReference type="Pfam" id="PF00884"/>
    </source>
</evidence>
<dbReference type="InterPro" id="IPR000917">
    <property type="entry name" value="Sulfatase_N"/>
</dbReference>
<organism evidence="5 8">
    <name type="scientific">Labilibaculum euxinus</name>
    <dbReference type="NCBI Taxonomy" id="2686357"/>
    <lineage>
        <taxon>Bacteria</taxon>
        <taxon>Pseudomonadati</taxon>
        <taxon>Bacteroidota</taxon>
        <taxon>Bacteroidia</taxon>
        <taxon>Marinilabiliales</taxon>
        <taxon>Marinifilaceae</taxon>
        <taxon>Labilibaculum</taxon>
    </lineage>
</organism>
<accession>A0A7M4D5W3</accession>
<evidence type="ECO:0000313" key="6">
    <source>
        <dbReference type="EMBL" id="MVB07247.1"/>
    </source>
</evidence>
<keyword evidence="2" id="KW-0812">Transmembrane</keyword>
<dbReference type="CDD" id="cd16148">
    <property type="entry name" value="sulfatase_like"/>
    <property type="match status" value="1"/>
</dbReference>
<evidence type="ECO:0000313" key="7">
    <source>
        <dbReference type="Proteomes" id="UP000285951"/>
    </source>
</evidence>
<comment type="caution">
    <text evidence="5">The sequence shown here is derived from an EMBL/GenBank/DDBJ whole genome shotgun (WGS) entry which is preliminary data.</text>
</comment>
<dbReference type="EMBL" id="WOTW01000018">
    <property type="protein sequence ID" value="MUP38042.1"/>
    <property type="molecule type" value="Genomic_DNA"/>
</dbReference>
<keyword evidence="7" id="KW-1185">Reference proteome</keyword>
<gene>
    <name evidence="6" type="ORF">DWB62_009470</name>
    <name evidence="5" type="ORF">GNY23_09470</name>
</gene>
<dbReference type="InterPro" id="IPR024588">
    <property type="entry name" value="YejM_N"/>
</dbReference>
<evidence type="ECO:0000313" key="8">
    <source>
        <dbReference type="Proteomes" id="UP000462449"/>
    </source>
</evidence>
<feature type="transmembrane region" description="Helical" evidence="2">
    <location>
        <begin position="166"/>
        <end position="185"/>
    </location>
</feature>
<dbReference type="InterPro" id="IPR017850">
    <property type="entry name" value="Alkaline_phosphatase_core_sf"/>
</dbReference>
<dbReference type="InterPro" id="IPR012159">
    <property type="entry name" value="YejM-like"/>
</dbReference>
<proteinExistence type="predicted"/>
<feature type="transmembrane region" description="Helical" evidence="2">
    <location>
        <begin position="79"/>
        <end position="101"/>
    </location>
</feature>
<dbReference type="Proteomes" id="UP000285951">
    <property type="component" value="Unassembled WGS sequence"/>
</dbReference>
<reference evidence="5 8" key="2">
    <citation type="submission" date="2019-12" db="EMBL/GenBank/DDBJ databases">
        <title>Draft genome sequence of Labilibaculum sp. strain 44 isolated from deep waters of Black Sea.</title>
        <authorList>
            <person name="Yadav S."/>
            <person name="Villanueva L."/>
        </authorList>
    </citation>
    <scope>NUCLEOTIDE SEQUENCE [LARGE SCALE GENOMIC DNA]</scope>
    <source>
        <strain evidence="5 8">44</strain>
    </source>
</reference>
<feature type="transmembrane region" description="Helical" evidence="2">
    <location>
        <begin position="130"/>
        <end position="154"/>
    </location>
</feature>
<name>A0A7M4D5W3_9BACT</name>
<dbReference type="AlphaFoldDB" id="A0A7M4D5W3"/>
<dbReference type="PANTHER" id="PTHR43751:SF3">
    <property type="entry name" value="SULFATASE N-TERMINAL DOMAIN-CONTAINING PROTEIN"/>
    <property type="match status" value="1"/>
</dbReference>
<evidence type="ECO:0000259" key="4">
    <source>
        <dbReference type="Pfam" id="PF11893"/>
    </source>
</evidence>
<sequence>MKLYLNKNLQKWVISIGLANSFLFILIGLRYNTYIDITNNPSQWFYIIITTIGHMGFISLIGILFPLLLSLISKDKKTLLLLCSLISSVSTIFLIVDYFIFSQYRFHLNRFVLDMLFGGAAKDIFQFSNFMYFVATCAIIVLFSAECLLGWWLWKKHIFLKLKLKRILFVLLGLMITSQLVHALAAANSYSPITKIDNTYPLYFPLTANTLFKKLHLIDPNNSGLDMVPKNKTENKNIKYPLTPLQFSESKRNNILFIVIDCWRSDCLDSLITPNIYKFSKKSLTFKNHYSGSNGTRGSIFSIFYGLPSFAYWNTMKTNKTRPLLMETLANQNYKFGIFGSASLSYPAFNKTVFAGINNLRLTTDTENPAPYAKDTRITEEWLNFMKVNYTAPNEQAFLGFLFYDAAHGYSHPNAKDAPFQPSWTEANYLTLDNDTDPTPFFNLFKNSLNDIDSKVGKVLDNLKKSGALENTIVIITGDHGQEFNDNKKNYWGHNSNFSEYQLHIPLVIYWPNKSPHVFTNKTSHYDIAPTLLRENQGNTNQIQDYSTGKLLWDADTKNWFVAGSDQNYAVIEKDQITTILYGNYSITTPHMESISDSNLRSNVVFDAMKNTYRFYTN</sequence>
<evidence type="ECO:0000256" key="2">
    <source>
        <dbReference type="SAM" id="Phobius"/>
    </source>
</evidence>
<dbReference type="EMBL" id="QTZN02000018">
    <property type="protein sequence ID" value="MVB07247.1"/>
    <property type="molecule type" value="Genomic_DNA"/>
</dbReference>
<dbReference type="Gene3D" id="3.40.720.10">
    <property type="entry name" value="Alkaline Phosphatase, subunit A"/>
    <property type="match status" value="1"/>
</dbReference>